<name>A0A452ETH9_CAPHI</name>
<dbReference type="Bgee" id="ENSCHIG00000016125">
    <property type="expression patterns" value="Expressed in skin of neck"/>
</dbReference>
<evidence type="ECO:0000256" key="1">
    <source>
        <dbReference type="ARBA" id="ARBA00004613"/>
    </source>
</evidence>
<comment type="similarity">
    <text evidence="2">Belongs to the calycin superfamily. Lipocalin family.</text>
</comment>
<reference evidence="7" key="1">
    <citation type="submission" date="2016-04" db="EMBL/GenBank/DDBJ databases">
        <title>Polished mammalian reference genomes with single-molecule sequencing and chromosome conformation capture applied to the Capra hircus genome.</title>
        <authorList>
            <person name="Bickhart D.M."/>
            <person name="Koren S."/>
            <person name="Rosen B."/>
            <person name="Hastie A."/>
            <person name="Liachko I."/>
            <person name="Sullivan S.T."/>
            <person name="Burton J."/>
            <person name="Sayre B.L."/>
            <person name="Huson H.J."/>
            <person name="Lee J."/>
            <person name="Lam E."/>
            <person name="Kelley C.M."/>
            <person name="Hutchison J.L."/>
            <person name="Zhou Y."/>
            <person name="Sun J."/>
            <person name="Crisa A."/>
            <person name="Schwartz J.C."/>
            <person name="Hammond J.A."/>
            <person name="Schroeder S.G."/>
            <person name="Liu G.E."/>
            <person name="Dunham M."/>
            <person name="Shendure J."/>
            <person name="Sonstegard T.S."/>
            <person name="Phillippy A.M."/>
            <person name="Van Tassell C.P."/>
            <person name="Smith T.P."/>
        </authorList>
    </citation>
    <scope>NUCLEOTIDE SEQUENCE [LARGE SCALE GENOMIC DNA]</scope>
</reference>
<dbReference type="PANTHER" id="PTHR11430:SF65">
    <property type="entry name" value="ODORANT-BINDING PROTEIN 1A-RELATED"/>
    <property type="match status" value="1"/>
</dbReference>
<feature type="domain" description="Lipocalin/cytosolic fatty-acid binding" evidence="5">
    <location>
        <begin position="58"/>
        <end position="194"/>
    </location>
</feature>
<keyword evidence="4" id="KW-0964">Secreted</keyword>
<dbReference type="AlphaFoldDB" id="A0A452ETH9"/>
<evidence type="ECO:0000256" key="2">
    <source>
        <dbReference type="ARBA" id="ARBA00006889"/>
    </source>
</evidence>
<dbReference type="SUPFAM" id="SSF50814">
    <property type="entry name" value="Lipocalins"/>
    <property type="match status" value="1"/>
</dbReference>
<evidence type="ECO:0000313" key="6">
    <source>
        <dbReference type="Ensembl" id="ENSCHIP00000015494.1"/>
    </source>
</evidence>
<evidence type="ECO:0000313" key="7">
    <source>
        <dbReference type="Proteomes" id="UP000291000"/>
    </source>
</evidence>
<dbReference type="Ensembl" id="ENSCHIT00000023297.1">
    <property type="protein sequence ID" value="ENSCHIP00000015494.1"/>
    <property type="gene ID" value="ENSCHIG00000016125.1"/>
</dbReference>
<comment type="subcellular location">
    <subcellularLocation>
        <location evidence="1">Secreted</location>
    </subcellularLocation>
</comment>
<dbReference type="InterPro" id="IPR002345">
    <property type="entry name" value="Lipocalin"/>
</dbReference>
<protein>
    <recommendedName>
        <fullName evidence="5">Lipocalin/cytosolic fatty-acid binding domain-containing protein</fullName>
    </recommendedName>
</protein>
<dbReference type="Pfam" id="PF00061">
    <property type="entry name" value="Lipocalin"/>
    <property type="match status" value="1"/>
</dbReference>
<dbReference type="Gene3D" id="2.40.128.20">
    <property type="match status" value="1"/>
</dbReference>
<reference evidence="6" key="3">
    <citation type="submission" date="2025-09" db="UniProtKB">
        <authorList>
            <consortium name="Ensembl"/>
        </authorList>
    </citation>
    <scope>IDENTIFICATION</scope>
</reference>
<reference evidence="6" key="2">
    <citation type="submission" date="2025-08" db="UniProtKB">
        <authorList>
            <consortium name="Ensembl"/>
        </authorList>
    </citation>
    <scope>IDENTIFICATION</scope>
</reference>
<keyword evidence="3" id="KW-0813">Transport</keyword>
<dbReference type="PRINTS" id="PR01173">
    <property type="entry name" value="ODORANTBNDNG"/>
</dbReference>
<dbReference type="GO" id="GO:0005549">
    <property type="term" value="F:odorant binding"/>
    <property type="evidence" value="ECO:0007669"/>
    <property type="project" value="TreeGrafter"/>
</dbReference>
<dbReference type="GO" id="GO:0036094">
    <property type="term" value="F:small molecule binding"/>
    <property type="evidence" value="ECO:0007669"/>
    <property type="project" value="InterPro"/>
</dbReference>
<dbReference type="Proteomes" id="UP000291000">
    <property type="component" value="Unassembled WGS sequence"/>
</dbReference>
<accession>A0A452ETH9</accession>
<proteinExistence type="inferred from homology"/>
<keyword evidence="7" id="KW-1185">Reference proteome</keyword>
<dbReference type="STRING" id="9925.ENSCHIP00000015494"/>
<dbReference type="InterPro" id="IPR012674">
    <property type="entry name" value="Calycin"/>
</dbReference>
<dbReference type="InterPro" id="IPR002448">
    <property type="entry name" value="OBP-like"/>
</dbReference>
<evidence type="ECO:0000259" key="5">
    <source>
        <dbReference type="Pfam" id="PF00061"/>
    </source>
</evidence>
<organism evidence="6 7">
    <name type="scientific">Capra hircus</name>
    <name type="common">Goat</name>
    <dbReference type="NCBI Taxonomy" id="9925"/>
    <lineage>
        <taxon>Eukaryota</taxon>
        <taxon>Metazoa</taxon>
        <taxon>Chordata</taxon>
        <taxon>Craniata</taxon>
        <taxon>Vertebrata</taxon>
        <taxon>Euteleostomi</taxon>
        <taxon>Mammalia</taxon>
        <taxon>Eutheria</taxon>
        <taxon>Laurasiatheria</taxon>
        <taxon>Artiodactyla</taxon>
        <taxon>Ruminantia</taxon>
        <taxon>Pecora</taxon>
        <taxon>Bovidae</taxon>
        <taxon>Caprinae</taxon>
        <taxon>Capra</taxon>
    </lineage>
</organism>
<sequence length="210" mass="23655">MQGIKVAAVLHPLEPLGHPQLLQKDHRVNKMKALLCSLILGLLVASQGDAQKDTSQFTGRWLTQYIAADNVEKITEGGPFHIFMRYIEFDEENGTVHFHFYIKKNGECIEKHVSGLKEETHYAIDYAGSNEFQLISGDKDYLIVRDLNVDADGKETELVGLLGAGGNVDPKHEEEFRNAVREKGIPEENIQNFIDHDDCPEERKLVTVVV</sequence>
<evidence type="ECO:0000256" key="3">
    <source>
        <dbReference type="ARBA" id="ARBA00022448"/>
    </source>
</evidence>
<evidence type="ECO:0000256" key="4">
    <source>
        <dbReference type="ARBA" id="ARBA00022525"/>
    </source>
</evidence>
<dbReference type="GeneTree" id="ENSGT01050000244868"/>
<dbReference type="InterPro" id="IPR000566">
    <property type="entry name" value="Lipocln_cytosolic_FA-bd_dom"/>
</dbReference>
<dbReference type="OMA" id="EYAGHNE"/>
<dbReference type="GO" id="GO:0005615">
    <property type="term" value="C:extracellular space"/>
    <property type="evidence" value="ECO:0007669"/>
    <property type="project" value="TreeGrafter"/>
</dbReference>
<dbReference type="PANTHER" id="PTHR11430">
    <property type="entry name" value="LIPOCALIN"/>
    <property type="match status" value="1"/>
</dbReference>